<dbReference type="PANTHER" id="PTHR21496">
    <property type="entry name" value="FERREDOXIN-RELATED"/>
    <property type="match status" value="1"/>
</dbReference>
<dbReference type="Proteomes" id="UP000249818">
    <property type="component" value="Chromosome BARAN1"/>
</dbReference>
<dbReference type="PANTHER" id="PTHR21496:SF0">
    <property type="entry name" value="RIESKE DOMAIN-CONTAINING PROTEIN"/>
    <property type="match status" value="1"/>
</dbReference>
<evidence type="ECO:0000256" key="3">
    <source>
        <dbReference type="ARBA" id="ARBA00023004"/>
    </source>
</evidence>
<keyword evidence="9" id="KW-1185">Reference proteome</keyword>
<dbReference type="GO" id="GO:0046872">
    <property type="term" value="F:metal ion binding"/>
    <property type="evidence" value="ECO:0007669"/>
    <property type="project" value="UniProtKB-KW"/>
</dbReference>
<dbReference type="EMBL" id="LS483254">
    <property type="protein sequence ID" value="SQD92325.1"/>
    <property type="molecule type" value="Genomic_DNA"/>
</dbReference>
<dbReference type="AlphaFoldDB" id="A0A2X3MJL5"/>
<evidence type="ECO:0000256" key="6">
    <source>
        <dbReference type="ARBA" id="ARBA00038001"/>
    </source>
</evidence>
<dbReference type="RefSeq" id="WP_122030559.1">
    <property type="nucleotide sequence ID" value="NZ_LS483254.1"/>
</dbReference>
<dbReference type="GO" id="GO:0051537">
    <property type="term" value="F:2 iron, 2 sulfur cluster binding"/>
    <property type="evidence" value="ECO:0007669"/>
    <property type="project" value="UniProtKB-KW"/>
</dbReference>
<feature type="domain" description="Rieske" evidence="7">
    <location>
        <begin position="3"/>
        <end position="105"/>
    </location>
</feature>
<evidence type="ECO:0000256" key="2">
    <source>
        <dbReference type="ARBA" id="ARBA00022723"/>
    </source>
</evidence>
<dbReference type="InterPro" id="IPR036922">
    <property type="entry name" value="Rieske_2Fe-2S_sf"/>
</dbReference>
<dbReference type="OrthoDB" id="9800167at2"/>
<dbReference type="Pfam" id="PF00355">
    <property type="entry name" value="Rieske"/>
    <property type="match status" value="1"/>
</dbReference>
<evidence type="ECO:0000313" key="8">
    <source>
        <dbReference type="EMBL" id="SQD92325.1"/>
    </source>
</evidence>
<dbReference type="KEGG" id="bana:BARAN1_0300"/>
<comment type="cofactor">
    <cofactor evidence="5">
        <name>[2Fe-2S] cluster</name>
        <dbReference type="ChEBI" id="CHEBI:190135"/>
    </cofactor>
</comment>
<name>A0A2X3MJL5_9BACT</name>
<gene>
    <name evidence="8" type="ORF">BARAN1_0300</name>
</gene>
<evidence type="ECO:0000256" key="4">
    <source>
        <dbReference type="ARBA" id="ARBA00023014"/>
    </source>
</evidence>
<organism evidence="8 9">
    <name type="scientific">Candidatus Bipolaricaulis anaerobius</name>
    <dbReference type="NCBI Taxonomy" id="2026885"/>
    <lineage>
        <taxon>Bacteria</taxon>
        <taxon>Candidatus Bipolaricaulota</taxon>
        <taxon>Candidatus Bipolaricaulia</taxon>
        <taxon>Candidatus Bipolaricaulales</taxon>
        <taxon>Candidatus Bipolaricaulaceae</taxon>
        <taxon>Candidatus Bipolaricaulis</taxon>
    </lineage>
</organism>
<keyword evidence="3" id="KW-0408">Iron</keyword>
<keyword evidence="2" id="KW-0479">Metal-binding</keyword>
<dbReference type="InterPro" id="IPR017941">
    <property type="entry name" value="Rieske_2Fe-2S"/>
</dbReference>
<keyword evidence="4" id="KW-0411">Iron-sulfur</keyword>
<reference evidence="9" key="1">
    <citation type="submission" date="2018-05" db="EMBL/GenBank/DDBJ databases">
        <authorList>
            <person name="Hao L."/>
        </authorList>
    </citation>
    <scope>NUCLEOTIDE SEQUENCE [LARGE SCALE GENOMIC DNA]</scope>
</reference>
<evidence type="ECO:0000256" key="1">
    <source>
        <dbReference type="ARBA" id="ARBA00022714"/>
    </source>
</evidence>
<evidence type="ECO:0000259" key="7">
    <source>
        <dbReference type="PROSITE" id="PS51296"/>
    </source>
</evidence>
<keyword evidence="1" id="KW-0001">2Fe-2S</keyword>
<evidence type="ECO:0000313" key="9">
    <source>
        <dbReference type="Proteomes" id="UP000249818"/>
    </source>
</evidence>
<accession>A0A2X3MJL5</accession>
<protein>
    <submittedName>
        <fullName evidence="8">Rieske (2Fe-2S) domain protein</fullName>
    </submittedName>
</protein>
<comment type="similarity">
    <text evidence="6">Belongs to the bacterial ring-hydroxylating dioxygenase ferredoxin component family.</text>
</comment>
<evidence type="ECO:0000256" key="5">
    <source>
        <dbReference type="ARBA" id="ARBA00034078"/>
    </source>
</evidence>
<dbReference type="SUPFAM" id="SSF50022">
    <property type="entry name" value="ISP domain"/>
    <property type="match status" value="1"/>
</dbReference>
<dbReference type="PROSITE" id="PS51296">
    <property type="entry name" value="RIESKE"/>
    <property type="match status" value="1"/>
</dbReference>
<proteinExistence type="inferred from homology"/>
<dbReference type="Gene3D" id="2.102.10.10">
    <property type="entry name" value="Rieske [2Fe-2S] iron-sulphur domain"/>
    <property type="match status" value="1"/>
</dbReference>
<sequence>MLIEVAKVRDVPPGGLKAVEAGGKEIVLANGDGKIYAIARRCGHMNAPLEKGTLAGNILTCPMHGARFDVTTGKVKSEPPEGGPMPSGLPESFVHHMERLGSLMAEIKTYDLPTYRVQVEGNTIKVEI</sequence>